<dbReference type="NCBIfam" id="TIGR00374">
    <property type="entry name" value="flippase-like domain"/>
    <property type="match status" value="1"/>
</dbReference>
<dbReference type="Pfam" id="PF03706">
    <property type="entry name" value="LPG_synthase_TM"/>
    <property type="match status" value="1"/>
</dbReference>
<evidence type="ECO:0000256" key="3">
    <source>
        <dbReference type="ARBA" id="ARBA00022692"/>
    </source>
</evidence>
<sequence length="335" mass="37699">LIFIIDERTFIALSQARVEYIFFAFVLTLISYFLSGLTFNILAVALDDKLTIWQGFQVFTGANFVGLAAPFHIANIPVQAYFLNMFGISYANSIAIVVTHGILSAWFFALVAPLIIFLTDLPILGTPLAITFTVALILIFIVTILLIIFIIRPAVFEKAISIFVNNRFFRRFTSKEKLDAFCKNTIEQINLSSKSIKYLFRKSPFALFIGFLAQVFSWLSIIATVPVILIGLNWTKNLGEIYFRVLVLNFFLPASPIPGGSGLAELGIFAALADLIPSFLIAPAALLWRFVTFYLIYIVTAIFFFMLLNIRRKQIAEHEDSKSKDAENEDSKPKD</sequence>
<feature type="transmembrane region" description="Helical" evidence="6">
    <location>
        <begin position="20"/>
        <end position="46"/>
    </location>
</feature>
<keyword evidence="5 6" id="KW-0472">Membrane</keyword>
<comment type="caution">
    <text evidence="7">The sequence shown here is derived from an EMBL/GenBank/DDBJ whole genome shotgun (WGS) entry which is preliminary data.</text>
</comment>
<evidence type="ECO:0000256" key="5">
    <source>
        <dbReference type="ARBA" id="ARBA00023136"/>
    </source>
</evidence>
<keyword evidence="3 6" id="KW-0812">Transmembrane</keyword>
<dbReference type="InterPro" id="IPR022791">
    <property type="entry name" value="L-PG_synthase/AglD"/>
</dbReference>
<dbReference type="AlphaFoldDB" id="A0A0F9PC40"/>
<feature type="transmembrane region" description="Helical" evidence="6">
    <location>
        <begin position="128"/>
        <end position="151"/>
    </location>
</feature>
<evidence type="ECO:0000256" key="6">
    <source>
        <dbReference type="SAM" id="Phobius"/>
    </source>
</evidence>
<comment type="subcellular location">
    <subcellularLocation>
        <location evidence="1">Cell membrane</location>
        <topology evidence="1">Multi-pass membrane protein</topology>
    </subcellularLocation>
</comment>
<dbReference type="PANTHER" id="PTHR37693:SF1">
    <property type="entry name" value="INTEGRAL MEMBRANE PROTEIN"/>
    <property type="match status" value="1"/>
</dbReference>
<dbReference type="PANTHER" id="PTHR37693">
    <property type="entry name" value="PHOSPHATIDYLGLYCEROL LYSYLTRANSFERASE"/>
    <property type="match status" value="1"/>
</dbReference>
<evidence type="ECO:0000256" key="1">
    <source>
        <dbReference type="ARBA" id="ARBA00004651"/>
    </source>
</evidence>
<organism evidence="7">
    <name type="scientific">marine sediment metagenome</name>
    <dbReference type="NCBI Taxonomy" id="412755"/>
    <lineage>
        <taxon>unclassified sequences</taxon>
        <taxon>metagenomes</taxon>
        <taxon>ecological metagenomes</taxon>
    </lineage>
</organism>
<evidence type="ECO:0008006" key="8">
    <source>
        <dbReference type="Google" id="ProtNLM"/>
    </source>
</evidence>
<feature type="transmembrane region" description="Helical" evidence="6">
    <location>
        <begin position="294"/>
        <end position="310"/>
    </location>
</feature>
<dbReference type="GO" id="GO:0005886">
    <property type="term" value="C:plasma membrane"/>
    <property type="evidence" value="ECO:0007669"/>
    <property type="project" value="UniProtKB-SubCell"/>
</dbReference>
<proteinExistence type="predicted"/>
<feature type="transmembrane region" description="Helical" evidence="6">
    <location>
        <begin position="94"/>
        <end position="116"/>
    </location>
</feature>
<accession>A0A0F9PC40</accession>
<reference evidence="7" key="1">
    <citation type="journal article" date="2015" name="Nature">
        <title>Complex archaea that bridge the gap between prokaryotes and eukaryotes.</title>
        <authorList>
            <person name="Spang A."/>
            <person name="Saw J.H."/>
            <person name="Jorgensen S.L."/>
            <person name="Zaremba-Niedzwiedzka K."/>
            <person name="Martijn J."/>
            <person name="Lind A.E."/>
            <person name="van Eijk R."/>
            <person name="Schleper C."/>
            <person name="Guy L."/>
            <person name="Ettema T.J."/>
        </authorList>
    </citation>
    <scope>NUCLEOTIDE SEQUENCE</scope>
</reference>
<keyword evidence="2" id="KW-1003">Cell membrane</keyword>
<feature type="transmembrane region" description="Helical" evidence="6">
    <location>
        <begin position="205"/>
        <end position="229"/>
    </location>
</feature>
<evidence type="ECO:0000256" key="4">
    <source>
        <dbReference type="ARBA" id="ARBA00022989"/>
    </source>
</evidence>
<feature type="transmembrane region" description="Helical" evidence="6">
    <location>
        <begin position="52"/>
        <end position="73"/>
    </location>
</feature>
<evidence type="ECO:0000256" key="2">
    <source>
        <dbReference type="ARBA" id="ARBA00022475"/>
    </source>
</evidence>
<evidence type="ECO:0000313" key="7">
    <source>
        <dbReference type="EMBL" id="KKM98555.1"/>
    </source>
</evidence>
<name>A0A0F9PC40_9ZZZZ</name>
<protein>
    <recommendedName>
        <fullName evidence="8">Flippase-like domain-containing protein</fullName>
    </recommendedName>
</protein>
<feature type="non-terminal residue" evidence="7">
    <location>
        <position position="1"/>
    </location>
</feature>
<keyword evidence="4 6" id="KW-1133">Transmembrane helix</keyword>
<gene>
    <name evidence="7" type="ORF">LCGC14_1156760</name>
</gene>
<dbReference type="EMBL" id="LAZR01005607">
    <property type="protein sequence ID" value="KKM98555.1"/>
    <property type="molecule type" value="Genomic_DNA"/>
</dbReference>